<name>A0A2G3DVM1_9FIRM</name>
<dbReference type="RefSeq" id="WP_099391803.1">
    <property type="nucleotide sequence ID" value="NZ_PDYF01000011.1"/>
</dbReference>
<keyword evidence="1" id="KW-1133">Transmembrane helix</keyword>
<reference evidence="2 3" key="1">
    <citation type="submission" date="2017-10" db="EMBL/GenBank/DDBJ databases">
        <title>Resolving the taxonomy of Roseburia spp., Eubacterium rectale and Agathobacter spp. through phylogenomic analysis.</title>
        <authorList>
            <person name="Sheridan P.O."/>
            <person name="Walker A.W."/>
            <person name="Duncan S.H."/>
            <person name="Scott K.P."/>
            <person name="Toole P.W.O."/>
            <person name="Luis P."/>
            <person name="Flint H.J."/>
        </authorList>
    </citation>
    <scope>NUCLEOTIDE SEQUENCE [LARGE SCALE GENOMIC DNA]</scope>
    <source>
        <strain evidence="2 3">JK626</strain>
    </source>
</reference>
<comment type="caution">
    <text evidence="2">The sequence shown here is derived from an EMBL/GenBank/DDBJ whole genome shotgun (WGS) entry which is preliminary data.</text>
</comment>
<dbReference type="Proteomes" id="UP000225889">
    <property type="component" value="Unassembled WGS sequence"/>
</dbReference>
<dbReference type="EMBL" id="PDYF01000011">
    <property type="protein sequence ID" value="PHU34943.1"/>
    <property type="molecule type" value="Genomic_DNA"/>
</dbReference>
<sequence>MFFNELKGKLKINKIIFLVIIFFILVAIIYFIKNIDNHRFINSVFTGEDPIWTIVDGKPLEYDLAITGYEGDFKICFPGDCSENIYISYKDYDDSIILFAGSEEYSPYEMWDYLPDYVSEIKSSDINFDKIPDLIIIGFQDRAEKIWCFEGQFDYGKDYPTFLLSEITSDAVMKYLKSDYKADDVVNYFTKDYLNGKFKSYQEAYSSIVDYYVICYKDGVKYDLHFLDGDDVPELIIDYVGNALDIYTFKEGTAYKVADFITYGPHETSGFKYVPYDNTIYICQLTCKDYRELINLGRIENDKVKWCYTRDSNFWNDLDHDDVPDEEELSDEVMESFEPEIFYSNYTDNELTDEQLKEEVDNLIELEYLPLHGTHTSEELKANFSN</sequence>
<evidence type="ECO:0000256" key="1">
    <source>
        <dbReference type="SAM" id="Phobius"/>
    </source>
</evidence>
<gene>
    <name evidence="2" type="ORF">CSX01_06300</name>
</gene>
<proteinExistence type="predicted"/>
<evidence type="ECO:0000313" key="2">
    <source>
        <dbReference type="EMBL" id="PHU34943.1"/>
    </source>
</evidence>
<protein>
    <submittedName>
        <fullName evidence="2">Uncharacterized protein</fullName>
    </submittedName>
</protein>
<keyword evidence="1" id="KW-0472">Membrane</keyword>
<accession>A0A2G3DVM1</accession>
<evidence type="ECO:0000313" key="3">
    <source>
        <dbReference type="Proteomes" id="UP000225889"/>
    </source>
</evidence>
<organism evidence="2 3">
    <name type="scientific">Pseudobutyrivibrio ruminis</name>
    <dbReference type="NCBI Taxonomy" id="46206"/>
    <lineage>
        <taxon>Bacteria</taxon>
        <taxon>Bacillati</taxon>
        <taxon>Bacillota</taxon>
        <taxon>Clostridia</taxon>
        <taxon>Lachnospirales</taxon>
        <taxon>Lachnospiraceae</taxon>
        <taxon>Pseudobutyrivibrio</taxon>
    </lineage>
</organism>
<reference evidence="2 3" key="2">
    <citation type="submission" date="2017-10" db="EMBL/GenBank/DDBJ databases">
        <authorList>
            <person name="Banno H."/>
            <person name="Chua N.-H."/>
        </authorList>
    </citation>
    <scope>NUCLEOTIDE SEQUENCE [LARGE SCALE GENOMIC DNA]</scope>
    <source>
        <strain evidence="2 3">JK626</strain>
    </source>
</reference>
<dbReference type="AlphaFoldDB" id="A0A2G3DVM1"/>
<feature type="transmembrane region" description="Helical" evidence="1">
    <location>
        <begin position="12"/>
        <end position="32"/>
    </location>
</feature>
<keyword evidence="1" id="KW-0812">Transmembrane</keyword>